<dbReference type="Pfam" id="PF04263">
    <property type="entry name" value="TPK_catalytic"/>
    <property type="match status" value="1"/>
</dbReference>
<dbReference type="GO" id="GO:0004788">
    <property type="term" value="F:thiamine diphosphokinase activity"/>
    <property type="evidence" value="ECO:0007669"/>
    <property type="project" value="UniProtKB-UniRule"/>
</dbReference>
<dbReference type="PANTHER" id="PTHR41299:SF1">
    <property type="entry name" value="THIAMINE PYROPHOSPHOKINASE"/>
    <property type="match status" value="1"/>
</dbReference>
<comment type="caution">
    <text evidence="7">The sequence shown here is derived from an EMBL/GenBank/DDBJ whole genome shotgun (WGS) entry which is preliminary data.</text>
</comment>
<dbReference type="InterPro" id="IPR007371">
    <property type="entry name" value="TPK_catalytic"/>
</dbReference>
<proteinExistence type="predicted"/>
<keyword evidence="2" id="KW-0547">Nucleotide-binding</keyword>
<organism evidence="7 8">
    <name type="scientific">Candidatus Thermofonsia Clade 3 bacterium</name>
    <dbReference type="NCBI Taxonomy" id="2364212"/>
    <lineage>
        <taxon>Bacteria</taxon>
        <taxon>Bacillati</taxon>
        <taxon>Chloroflexota</taxon>
        <taxon>Candidatus Thermofontia</taxon>
        <taxon>Candidatus Thermofonsia Clade 3</taxon>
    </lineage>
</organism>
<dbReference type="PANTHER" id="PTHR41299">
    <property type="entry name" value="THIAMINE PYROPHOSPHOKINASE"/>
    <property type="match status" value="1"/>
</dbReference>
<evidence type="ECO:0000313" key="7">
    <source>
        <dbReference type="EMBL" id="PJF45860.1"/>
    </source>
</evidence>
<dbReference type="InterPro" id="IPR036759">
    <property type="entry name" value="TPK_catalytic_sf"/>
</dbReference>
<feature type="domain" description="Thiamin pyrophosphokinase catalytic" evidence="6">
    <location>
        <begin position="18"/>
        <end position="89"/>
    </location>
</feature>
<keyword evidence="4" id="KW-0067">ATP-binding</keyword>
<keyword evidence="3 7" id="KW-0418">Kinase</keyword>
<evidence type="ECO:0000256" key="4">
    <source>
        <dbReference type="ARBA" id="ARBA00022840"/>
    </source>
</evidence>
<dbReference type="AlphaFoldDB" id="A0A2M8Q7V2"/>
<dbReference type="GO" id="GO:0009229">
    <property type="term" value="P:thiamine diphosphate biosynthetic process"/>
    <property type="evidence" value="ECO:0007669"/>
    <property type="project" value="InterPro"/>
</dbReference>
<dbReference type="Proteomes" id="UP000230790">
    <property type="component" value="Unassembled WGS sequence"/>
</dbReference>
<dbReference type="InterPro" id="IPR006282">
    <property type="entry name" value="Thi_PPkinase"/>
</dbReference>
<evidence type="ECO:0000259" key="6">
    <source>
        <dbReference type="Pfam" id="PF04263"/>
    </source>
</evidence>
<gene>
    <name evidence="7" type="ORF">CUN48_16745</name>
</gene>
<dbReference type="EMBL" id="PGTN01000690">
    <property type="protein sequence ID" value="PJF45860.1"/>
    <property type="molecule type" value="Genomic_DNA"/>
</dbReference>
<accession>A0A2M8Q7V2</accession>
<dbReference type="GO" id="GO:0016301">
    <property type="term" value="F:kinase activity"/>
    <property type="evidence" value="ECO:0007669"/>
    <property type="project" value="UniProtKB-KW"/>
</dbReference>
<dbReference type="Gene3D" id="3.40.50.10240">
    <property type="entry name" value="Thiamin pyrophosphokinase, catalytic domain"/>
    <property type="match status" value="1"/>
</dbReference>
<evidence type="ECO:0000256" key="1">
    <source>
        <dbReference type="ARBA" id="ARBA00022679"/>
    </source>
</evidence>
<dbReference type="SUPFAM" id="SSF63999">
    <property type="entry name" value="Thiamin pyrophosphokinase, catalytic domain"/>
    <property type="match status" value="1"/>
</dbReference>
<dbReference type="InterPro" id="IPR053149">
    <property type="entry name" value="TPK"/>
</dbReference>
<dbReference type="GO" id="GO:0005524">
    <property type="term" value="F:ATP binding"/>
    <property type="evidence" value="ECO:0007669"/>
    <property type="project" value="UniProtKB-KW"/>
</dbReference>
<reference evidence="7 8" key="1">
    <citation type="submission" date="2017-11" db="EMBL/GenBank/DDBJ databases">
        <title>Evolution of Phototrophy in the Chloroflexi Phylum Driven by Horizontal Gene Transfer.</title>
        <authorList>
            <person name="Ward L.M."/>
            <person name="Hemp J."/>
            <person name="Shih P.M."/>
            <person name="Mcglynn S.E."/>
            <person name="Fischer W."/>
        </authorList>
    </citation>
    <scope>NUCLEOTIDE SEQUENCE [LARGE SCALE GENOMIC DNA]</scope>
    <source>
        <strain evidence="7">JP3_7</strain>
    </source>
</reference>
<evidence type="ECO:0000256" key="2">
    <source>
        <dbReference type="ARBA" id="ARBA00022741"/>
    </source>
</evidence>
<evidence type="ECO:0000256" key="5">
    <source>
        <dbReference type="NCBIfam" id="TIGR01378"/>
    </source>
</evidence>
<dbReference type="NCBIfam" id="TIGR01378">
    <property type="entry name" value="thi_PPkinase"/>
    <property type="match status" value="1"/>
</dbReference>
<sequence>MRALIAVNGVIQDYSSLQPLLRDDDYLVAADGGALHWLALGRTPHVVVGDLDSLPADLVESLAAQGVRIERHPREKDQTDIELAIERALRD</sequence>
<feature type="non-terminal residue" evidence="7">
    <location>
        <position position="91"/>
    </location>
</feature>
<evidence type="ECO:0000313" key="8">
    <source>
        <dbReference type="Proteomes" id="UP000230790"/>
    </source>
</evidence>
<dbReference type="EC" id="2.7.6.2" evidence="5"/>
<name>A0A2M8Q7V2_9CHLR</name>
<protein>
    <recommendedName>
        <fullName evidence="5">Thiamine diphosphokinase</fullName>
        <ecNumber evidence="5">2.7.6.2</ecNumber>
    </recommendedName>
</protein>
<dbReference type="GO" id="GO:0006772">
    <property type="term" value="P:thiamine metabolic process"/>
    <property type="evidence" value="ECO:0007669"/>
    <property type="project" value="UniProtKB-UniRule"/>
</dbReference>
<keyword evidence="1" id="KW-0808">Transferase</keyword>
<evidence type="ECO:0000256" key="3">
    <source>
        <dbReference type="ARBA" id="ARBA00022777"/>
    </source>
</evidence>